<reference evidence="1" key="1">
    <citation type="submission" date="2022-06" db="EMBL/GenBank/DDBJ databases">
        <authorList>
            <person name="Legras J.-L."/>
            <person name="Devillers H."/>
            <person name="Grondin C."/>
        </authorList>
    </citation>
    <scope>NUCLEOTIDE SEQUENCE</scope>
    <source>
        <strain evidence="1">CLIB 1444</strain>
    </source>
</reference>
<comment type="caution">
    <text evidence="1">The sequence shown here is derived from an EMBL/GenBank/DDBJ whole genome shotgun (WGS) entry which is preliminary data.</text>
</comment>
<accession>A0ACA9Y0E2</accession>
<gene>
    <name evidence="1" type="ORF">CLIB1444_01S04632</name>
</gene>
<proteinExistence type="predicted"/>
<organism evidence="1 2">
    <name type="scientific">[Candida] jaroonii</name>
    <dbReference type="NCBI Taxonomy" id="467808"/>
    <lineage>
        <taxon>Eukaryota</taxon>
        <taxon>Fungi</taxon>
        <taxon>Dikarya</taxon>
        <taxon>Ascomycota</taxon>
        <taxon>Saccharomycotina</taxon>
        <taxon>Pichiomycetes</taxon>
        <taxon>Debaryomycetaceae</taxon>
        <taxon>Yamadazyma</taxon>
    </lineage>
</organism>
<sequence length="420" mass="48806">MTEYENWSKQQLIDKIRELESLNNTKPEDSISTPDQTLIQPTENTTTKVSDKKKKKFVFSNHPTRFIALKFAYLGWNYNGLAFQYEPTPLPTVEEEILKALEKARLISEADPSCCKFSRCGRTDKGVSAMNQVISLNVRSNLSLEEQQDKVNDNKELPYITILNSLLPSDIRITALSLRPPVDFDARFSCKYRHYRYLINKEGLDIDLMNEAAAKYVGIHDFRNFCKLDGSKQITNYNREVYSSKIIEHDDDFYIFDLKGSAFLWHQVRCMVAILFTVGQKLEAPTLVDDLLNVEKYPTKPNYEMANDIPLILYDCVFPEMEWYKPSELPNFNKAFKEFNKFKGSNMDYNLKTRVSNIMKDMVIQDEEKSPVEGKFVNLGDGKGRNFRNYVPILKRDFGESFEVVNERHRIKKLSKTQST</sequence>
<evidence type="ECO:0000313" key="1">
    <source>
        <dbReference type="EMBL" id="CAH6718343.1"/>
    </source>
</evidence>
<protein>
    <submittedName>
        <fullName evidence="1">tRNA pseudouridine(38/39) synthase</fullName>
    </submittedName>
</protein>
<dbReference type="EMBL" id="CALSDN010000001">
    <property type="protein sequence ID" value="CAH6718343.1"/>
    <property type="molecule type" value="Genomic_DNA"/>
</dbReference>
<dbReference type="Proteomes" id="UP001152531">
    <property type="component" value="Unassembled WGS sequence"/>
</dbReference>
<evidence type="ECO:0000313" key="2">
    <source>
        <dbReference type="Proteomes" id="UP001152531"/>
    </source>
</evidence>
<name>A0ACA9Y0E2_9ASCO</name>
<keyword evidence="2" id="KW-1185">Reference proteome</keyword>